<dbReference type="OrthoDB" id="2555959at2759"/>
<evidence type="ECO:0000313" key="1">
    <source>
        <dbReference type="EMBL" id="KAF7511570.1"/>
    </source>
</evidence>
<organism evidence="1 2">
    <name type="scientific">Endocarpon pusillum</name>
    <dbReference type="NCBI Taxonomy" id="364733"/>
    <lineage>
        <taxon>Eukaryota</taxon>
        <taxon>Fungi</taxon>
        <taxon>Dikarya</taxon>
        <taxon>Ascomycota</taxon>
        <taxon>Pezizomycotina</taxon>
        <taxon>Eurotiomycetes</taxon>
        <taxon>Chaetothyriomycetidae</taxon>
        <taxon>Verrucariales</taxon>
        <taxon>Verrucariaceae</taxon>
        <taxon>Endocarpon</taxon>
    </lineage>
</organism>
<protein>
    <submittedName>
        <fullName evidence="1">Uncharacterized protein</fullName>
    </submittedName>
</protein>
<evidence type="ECO:0000313" key="2">
    <source>
        <dbReference type="Proteomes" id="UP000606974"/>
    </source>
</evidence>
<proteinExistence type="predicted"/>
<comment type="caution">
    <text evidence="1">The sequence shown here is derived from an EMBL/GenBank/DDBJ whole genome shotgun (WGS) entry which is preliminary data.</text>
</comment>
<name>A0A8H7E7S8_9EURO</name>
<accession>A0A8H7E7S8</accession>
<dbReference type="AlphaFoldDB" id="A0A8H7E7S8"/>
<keyword evidence="2" id="KW-1185">Reference proteome</keyword>
<reference evidence="1" key="1">
    <citation type="submission" date="2020-02" db="EMBL/GenBank/DDBJ databases">
        <authorList>
            <person name="Palmer J.M."/>
        </authorList>
    </citation>
    <scope>NUCLEOTIDE SEQUENCE</scope>
    <source>
        <strain evidence="1">EPUS1.4</strain>
        <tissue evidence="1">Thallus</tissue>
    </source>
</reference>
<dbReference type="EMBL" id="JAACFV010000019">
    <property type="protein sequence ID" value="KAF7511570.1"/>
    <property type="molecule type" value="Genomic_DNA"/>
</dbReference>
<dbReference type="Proteomes" id="UP000606974">
    <property type="component" value="Unassembled WGS sequence"/>
</dbReference>
<sequence length="65" mass="7392">MSIWSTYTSLTPRTRIFFGLGIMANAALALHFSDQIESALGLVPNKEDERELQEKLPRVTRVDRT</sequence>
<gene>
    <name evidence="1" type="ORF">GJ744_004158</name>
</gene>